<proteinExistence type="predicted"/>
<dbReference type="RefSeq" id="WP_162358019.1">
    <property type="nucleotide sequence ID" value="NZ_CP048209.1"/>
</dbReference>
<dbReference type="Pfam" id="PF13186">
    <property type="entry name" value="SPASM"/>
    <property type="match status" value="1"/>
</dbReference>
<protein>
    <submittedName>
        <fullName evidence="9">Radical SAM protein</fullName>
    </submittedName>
</protein>
<dbReference type="SUPFAM" id="SSF102114">
    <property type="entry name" value="Radical SAM enzymes"/>
    <property type="match status" value="1"/>
</dbReference>
<accession>A0A6C0G492</accession>
<evidence type="ECO:0000256" key="1">
    <source>
        <dbReference type="ARBA" id="ARBA00001966"/>
    </source>
</evidence>
<evidence type="ECO:0000256" key="4">
    <source>
        <dbReference type="ARBA" id="ARBA00022723"/>
    </source>
</evidence>
<evidence type="ECO:0000259" key="8">
    <source>
        <dbReference type="Pfam" id="PF13186"/>
    </source>
</evidence>
<keyword evidence="3" id="KW-0949">S-adenosyl-L-methionine</keyword>
<dbReference type="SFLD" id="SFLDG01067">
    <property type="entry name" value="SPASM/twitch_domain_containing"/>
    <property type="match status" value="1"/>
</dbReference>
<gene>
    <name evidence="9" type="ORF">GXP70_17465</name>
</gene>
<dbReference type="SFLD" id="SFLDS00029">
    <property type="entry name" value="Radical_SAM"/>
    <property type="match status" value="1"/>
</dbReference>
<evidence type="ECO:0000256" key="3">
    <source>
        <dbReference type="ARBA" id="ARBA00022691"/>
    </source>
</evidence>
<keyword evidence="10" id="KW-1185">Reference proteome</keyword>
<keyword evidence="2" id="KW-0004">4Fe-4S</keyword>
<dbReference type="GO" id="GO:0051539">
    <property type="term" value="F:4 iron, 4 sulfur cluster binding"/>
    <property type="evidence" value="ECO:0007669"/>
    <property type="project" value="UniProtKB-KW"/>
</dbReference>
<dbReference type="PANTHER" id="PTHR43787">
    <property type="entry name" value="FEMO COFACTOR BIOSYNTHESIS PROTEIN NIFB-RELATED"/>
    <property type="match status" value="1"/>
</dbReference>
<evidence type="ECO:0000256" key="5">
    <source>
        <dbReference type="ARBA" id="ARBA00023004"/>
    </source>
</evidence>
<dbReference type="GO" id="GO:0046872">
    <property type="term" value="F:metal ion binding"/>
    <property type="evidence" value="ECO:0007669"/>
    <property type="project" value="UniProtKB-KW"/>
</dbReference>
<evidence type="ECO:0000259" key="7">
    <source>
        <dbReference type="Pfam" id="PF04055"/>
    </source>
</evidence>
<dbReference type="AlphaFoldDB" id="A0A6C0G492"/>
<feature type="domain" description="4Fe4S-binding SPASM" evidence="8">
    <location>
        <begin position="219"/>
        <end position="284"/>
    </location>
</feature>
<dbReference type="PANTHER" id="PTHR43787:SF10">
    <property type="entry name" value="COFACTOR MODIFYING PROTEIN"/>
    <property type="match status" value="1"/>
</dbReference>
<dbReference type="CDD" id="cd21122">
    <property type="entry name" value="SPASM_rSAM"/>
    <property type="match status" value="1"/>
</dbReference>
<organism evidence="9 10">
    <name type="scientific">Paenibacillus lycopersici</name>
    <dbReference type="NCBI Taxonomy" id="2704462"/>
    <lineage>
        <taxon>Bacteria</taxon>
        <taxon>Bacillati</taxon>
        <taxon>Bacillota</taxon>
        <taxon>Bacilli</taxon>
        <taxon>Bacillales</taxon>
        <taxon>Paenibacillaceae</taxon>
        <taxon>Paenibacillus</taxon>
    </lineage>
</organism>
<dbReference type="KEGG" id="plyc:GXP70_17465"/>
<dbReference type="Pfam" id="PF04055">
    <property type="entry name" value="Radical_SAM"/>
    <property type="match status" value="1"/>
</dbReference>
<keyword evidence="5" id="KW-0408">Iron</keyword>
<dbReference type="InterPro" id="IPR058240">
    <property type="entry name" value="rSAM_sf"/>
</dbReference>
<comment type="cofactor">
    <cofactor evidence="1">
        <name>[4Fe-4S] cluster</name>
        <dbReference type="ChEBI" id="CHEBI:49883"/>
    </cofactor>
</comment>
<evidence type="ECO:0000256" key="6">
    <source>
        <dbReference type="ARBA" id="ARBA00023014"/>
    </source>
</evidence>
<sequence>MKTFKKFYIEITSICNLACSFCPPTNRAKGFIGIEDFTKTLDEIRPHTEHIYFHVKGEPLLHPKIDVLLDLAGERGFKVNLTTNGTLLHKAGPKIIGKPALRQINFSLHSFDGHEGSVDKEGYVGSVLTFAKEAVARSNVLISLRLWNLTENNVTNVQRQRNQDILDLLEREFALEYRIQDQFTRGKGIKLADRIYLNHDHEFKWPDLKEKEDEGRGFCHGLRNQAGVLVDGTVIPCCLDGEGVIDLGNIHQTPFSAIIEGERANRMYDGFSRREVVEELCRKCGYRQRFSM</sequence>
<evidence type="ECO:0000313" key="9">
    <source>
        <dbReference type="EMBL" id="QHT61580.1"/>
    </source>
</evidence>
<name>A0A6C0G492_9BACL</name>
<evidence type="ECO:0000313" key="10">
    <source>
        <dbReference type="Proteomes" id="UP000476064"/>
    </source>
</evidence>
<dbReference type="EMBL" id="CP048209">
    <property type="protein sequence ID" value="QHT61580.1"/>
    <property type="molecule type" value="Genomic_DNA"/>
</dbReference>
<keyword evidence="4" id="KW-0479">Metal-binding</keyword>
<feature type="domain" description="Radical SAM core" evidence="7">
    <location>
        <begin position="9"/>
        <end position="112"/>
    </location>
</feature>
<reference evidence="9 10" key="1">
    <citation type="submission" date="2020-01" db="EMBL/GenBank/DDBJ databases">
        <title>Paenibacillus sp. nov., isolated from tomato rhizosphere.</title>
        <authorList>
            <person name="Weon H.-Y."/>
            <person name="Lee S.A."/>
        </authorList>
    </citation>
    <scope>NUCLEOTIDE SEQUENCE [LARGE SCALE GENOMIC DNA]</scope>
    <source>
        <strain evidence="9 10">12200R-189</strain>
    </source>
</reference>
<dbReference type="InterPro" id="IPR023885">
    <property type="entry name" value="4Fe4S-binding_SPASM_dom"/>
</dbReference>
<dbReference type="Proteomes" id="UP000476064">
    <property type="component" value="Chromosome"/>
</dbReference>
<dbReference type="InterPro" id="IPR013785">
    <property type="entry name" value="Aldolase_TIM"/>
</dbReference>
<dbReference type="GO" id="GO:0003824">
    <property type="term" value="F:catalytic activity"/>
    <property type="evidence" value="ECO:0007669"/>
    <property type="project" value="InterPro"/>
</dbReference>
<dbReference type="InterPro" id="IPR007197">
    <property type="entry name" value="rSAM"/>
</dbReference>
<keyword evidence="6" id="KW-0411">Iron-sulfur</keyword>
<evidence type="ECO:0000256" key="2">
    <source>
        <dbReference type="ARBA" id="ARBA00022485"/>
    </source>
</evidence>
<dbReference type="CDD" id="cd01335">
    <property type="entry name" value="Radical_SAM"/>
    <property type="match status" value="1"/>
</dbReference>
<dbReference type="Gene3D" id="3.20.20.70">
    <property type="entry name" value="Aldolase class I"/>
    <property type="match status" value="1"/>
</dbReference>